<gene>
    <name evidence="2" type="ORF">DPN68_04540</name>
</gene>
<feature type="transmembrane region" description="Helical" evidence="1">
    <location>
        <begin position="7"/>
        <end position="26"/>
    </location>
</feature>
<sequence length="120" mass="14248">MKKQKNYSFLIFITLVLSAATVYFLQKNKIILPKLINNHFNDLVALPIVLSICLWSIRKIHNNPKFQLSFLQCLMMVLFYIVFFEVYLPKVNTRYTADAIDGGLYLIGGLLFYWWQRRTY</sequence>
<dbReference type="OrthoDB" id="1447802at2"/>
<dbReference type="EMBL" id="QLST01000004">
    <property type="protein sequence ID" value="RBA29036.1"/>
    <property type="molecule type" value="Genomic_DNA"/>
</dbReference>
<reference evidence="2 3" key="1">
    <citation type="submission" date="2018-06" db="EMBL/GenBank/DDBJ databases">
        <title>Flavobacterium tibetense sp. nov., isolated from a wetland YonghuCo on Tibetan Plateau.</title>
        <authorList>
            <person name="Xing P."/>
            <person name="Phurbu D."/>
            <person name="Lu H."/>
        </authorList>
    </citation>
    <scope>NUCLEOTIDE SEQUENCE [LARGE SCALE GENOMIC DNA]</scope>
    <source>
        <strain evidence="2 3">YH5</strain>
    </source>
</reference>
<feature type="transmembrane region" description="Helical" evidence="1">
    <location>
        <begin position="95"/>
        <end position="115"/>
    </location>
</feature>
<keyword evidence="1" id="KW-0472">Membrane</keyword>
<name>A0A365P3S4_9FLAO</name>
<accession>A0A365P3S4</accession>
<evidence type="ECO:0000313" key="2">
    <source>
        <dbReference type="EMBL" id="RBA29036.1"/>
    </source>
</evidence>
<evidence type="ECO:0000256" key="1">
    <source>
        <dbReference type="SAM" id="Phobius"/>
    </source>
</evidence>
<protein>
    <recommendedName>
        <fullName evidence="4">Magnesium citrate secondary transporter</fullName>
    </recommendedName>
</protein>
<keyword evidence="1" id="KW-0812">Transmembrane</keyword>
<dbReference type="AlphaFoldDB" id="A0A365P3S4"/>
<evidence type="ECO:0000313" key="3">
    <source>
        <dbReference type="Proteomes" id="UP000253319"/>
    </source>
</evidence>
<keyword evidence="1" id="KW-1133">Transmembrane helix</keyword>
<proteinExistence type="predicted"/>
<feature type="transmembrane region" description="Helical" evidence="1">
    <location>
        <begin position="69"/>
        <end position="89"/>
    </location>
</feature>
<comment type="caution">
    <text evidence="2">The sequence shown here is derived from an EMBL/GenBank/DDBJ whole genome shotgun (WGS) entry which is preliminary data.</text>
</comment>
<organism evidence="2 3">
    <name type="scientific">Flavobacterium tibetense</name>
    <dbReference type="NCBI Taxonomy" id="2233533"/>
    <lineage>
        <taxon>Bacteria</taxon>
        <taxon>Pseudomonadati</taxon>
        <taxon>Bacteroidota</taxon>
        <taxon>Flavobacteriia</taxon>
        <taxon>Flavobacteriales</taxon>
        <taxon>Flavobacteriaceae</taxon>
        <taxon>Flavobacterium</taxon>
    </lineage>
</organism>
<feature type="transmembrane region" description="Helical" evidence="1">
    <location>
        <begin position="38"/>
        <end position="57"/>
    </location>
</feature>
<keyword evidence="3" id="KW-1185">Reference proteome</keyword>
<evidence type="ECO:0008006" key="4">
    <source>
        <dbReference type="Google" id="ProtNLM"/>
    </source>
</evidence>
<dbReference type="Proteomes" id="UP000253319">
    <property type="component" value="Unassembled WGS sequence"/>
</dbReference>
<dbReference type="RefSeq" id="WP_113988465.1">
    <property type="nucleotide sequence ID" value="NZ_QLST01000004.1"/>
</dbReference>